<sequence length="643" mass="73840">MAQNSFDINGYWANGLIPNARINSLELNQSNFSGVRDWLFSITYSSEFSDKSNSYLYQISAYKNFNNHLFHLRYTPGLQKEFLFSTGQTILLSDSNSQSLKADYVYKELFGFGYSYSFNEKFNAGFSLRFFNQDFTQEVIKPVFSDTNYLMIETEKDEIDLWKADLSFAYKFNNNLSIYLSSINLLSSESKPLYDYNRNYLLKKERGLSIGFSFMPFNSTAINFNYESDKSFSASINQILKLNFGTFGFALSAYHDKSQNPFINSLAPSIIYSASLFDIVLSGVKYSEKRKQVSSFSKFSEDGIKNILHNQFSFDRVNLSVNFKLNTKIEQRIKILDVDIRKDIFPALNEEYLDKPFASAKVVNLTDKILTVKPAVKIVGLNKDAIQIGSYQVAAFDTVEIPIYAFIPEYSEISKTELSYAEIFIYSASEQADDLTQKPVLLNSINSWDGQVKNLRYFIKRDLSNSQNYSRQIISFHKSELDTIPIALSDFYRAKLIFNSFIKDMTYISDPRIKWDFVQYPSETLKLKGGDCDDLSVLYSALLESIGIETALVDYRSRNDIRHVNVLVNTKLSPQQAFLITENDTKYFIRKNQFGIDEVWIAIETTSLTDFDTAWNLGSEIFNDEALNKMGLLNSNVQIIDVN</sequence>
<dbReference type="AlphaFoldDB" id="A0A832DP20"/>
<comment type="caution">
    <text evidence="1">The sequence shown here is derived from an EMBL/GenBank/DDBJ whole genome shotgun (WGS) entry which is preliminary data.</text>
</comment>
<name>A0A832DP20_9BACT</name>
<evidence type="ECO:0000313" key="1">
    <source>
        <dbReference type="EMBL" id="HGT48247.1"/>
    </source>
</evidence>
<accession>A0A832DP20</accession>
<organism evidence="1">
    <name type="scientific">Ignavibacterium album</name>
    <dbReference type="NCBI Taxonomy" id="591197"/>
    <lineage>
        <taxon>Bacteria</taxon>
        <taxon>Pseudomonadati</taxon>
        <taxon>Ignavibacteriota</taxon>
        <taxon>Ignavibacteria</taxon>
        <taxon>Ignavibacteriales</taxon>
        <taxon>Ignavibacteriaceae</taxon>
        <taxon>Ignavibacterium</taxon>
    </lineage>
</organism>
<reference evidence="1" key="1">
    <citation type="journal article" date="2020" name="mSystems">
        <title>Genome- and Community-Level Interaction Insights into Carbon Utilization and Element Cycling Functions of Hydrothermarchaeota in Hydrothermal Sediment.</title>
        <authorList>
            <person name="Zhou Z."/>
            <person name="Liu Y."/>
            <person name="Xu W."/>
            <person name="Pan J."/>
            <person name="Luo Z.H."/>
            <person name="Li M."/>
        </authorList>
    </citation>
    <scope>NUCLEOTIDE SEQUENCE [LARGE SCALE GENOMIC DNA]</scope>
    <source>
        <strain evidence="1">SpSt-500</strain>
    </source>
</reference>
<dbReference type="InterPro" id="IPR038765">
    <property type="entry name" value="Papain-like_cys_pep_sf"/>
</dbReference>
<dbReference type="SUPFAM" id="SSF54001">
    <property type="entry name" value="Cysteine proteinases"/>
    <property type="match status" value="1"/>
</dbReference>
<gene>
    <name evidence="1" type="ORF">ENS56_09440</name>
</gene>
<evidence type="ECO:0008006" key="2">
    <source>
        <dbReference type="Google" id="ProtNLM"/>
    </source>
</evidence>
<dbReference type="SUPFAM" id="SSF56935">
    <property type="entry name" value="Porins"/>
    <property type="match status" value="1"/>
</dbReference>
<proteinExistence type="predicted"/>
<dbReference type="Gene3D" id="3.10.620.30">
    <property type="match status" value="1"/>
</dbReference>
<dbReference type="EMBL" id="DSVI01000011">
    <property type="protein sequence ID" value="HGT48247.1"/>
    <property type="molecule type" value="Genomic_DNA"/>
</dbReference>
<protein>
    <recommendedName>
        <fullName evidence="2">Transglutaminase-like domain-containing protein</fullName>
    </recommendedName>
</protein>